<dbReference type="InterPro" id="IPR035093">
    <property type="entry name" value="RelE/ParE_toxin_dom_sf"/>
</dbReference>
<reference evidence="1" key="2">
    <citation type="submission" date="2021-04" db="EMBL/GenBank/DDBJ databases">
        <authorList>
            <person name="Gilroy R."/>
        </authorList>
    </citation>
    <scope>NUCLEOTIDE SEQUENCE</scope>
    <source>
        <strain evidence="1">ChiSxjej3B15-24422</strain>
    </source>
</reference>
<evidence type="ECO:0000313" key="1">
    <source>
        <dbReference type="EMBL" id="HIY59842.1"/>
    </source>
</evidence>
<proteinExistence type="predicted"/>
<gene>
    <name evidence="1" type="ORF">H9831_04045</name>
</gene>
<reference evidence="1" key="1">
    <citation type="journal article" date="2021" name="PeerJ">
        <title>Extensive microbial diversity within the chicken gut microbiome revealed by metagenomics and culture.</title>
        <authorList>
            <person name="Gilroy R."/>
            <person name="Ravi A."/>
            <person name="Getino M."/>
            <person name="Pursley I."/>
            <person name="Horton D.L."/>
            <person name="Alikhan N.F."/>
            <person name="Baker D."/>
            <person name="Gharbi K."/>
            <person name="Hall N."/>
            <person name="Watson M."/>
            <person name="Adriaenssens E.M."/>
            <person name="Foster-Nyarko E."/>
            <person name="Jarju S."/>
            <person name="Secka A."/>
            <person name="Antonio M."/>
            <person name="Oren A."/>
            <person name="Chaudhuri R.R."/>
            <person name="La Ragione R."/>
            <person name="Hildebrand F."/>
            <person name="Pallen M.J."/>
        </authorList>
    </citation>
    <scope>NUCLEOTIDE SEQUENCE</scope>
    <source>
        <strain evidence="1">ChiSxjej3B15-24422</strain>
    </source>
</reference>
<comment type="caution">
    <text evidence="1">The sequence shown here is derived from an EMBL/GenBank/DDBJ whole genome shotgun (WGS) entry which is preliminary data.</text>
</comment>
<dbReference type="Proteomes" id="UP000824007">
    <property type="component" value="Unassembled WGS sequence"/>
</dbReference>
<name>A0A9D2C537_9FIRM</name>
<evidence type="ECO:0000313" key="2">
    <source>
        <dbReference type="Proteomes" id="UP000824007"/>
    </source>
</evidence>
<sequence length="119" mass="13623">MEIIYANKKIKQQCTNIKEAVKLFGGDKQLAVSLLGRINAIEQAEVIKDIIAMPQFHFHNLQGKRKGLFAIDVKGRRDKWRIILCPLDEAGERFVPCYIDQIAEIVKIVEITEVSAHYE</sequence>
<accession>A0A9D2C537</accession>
<dbReference type="AlphaFoldDB" id="A0A9D2C537"/>
<dbReference type="Gene3D" id="3.30.2310.20">
    <property type="entry name" value="RelE-like"/>
    <property type="match status" value="1"/>
</dbReference>
<protein>
    <submittedName>
        <fullName evidence="1">Type II toxin-antitoxin system RelE/ParE family toxin</fullName>
    </submittedName>
</protein>
<dbReference type="EMBL" id="DXDD01000050">
    <property type="protein sequence ID" value="HIY59842.1"/>
    <property type="molecule type" value="Genomic_DNA"/>
</dbReference>
<organism evidence="1 2">
    <name type="scientific">Candidatus Eisenbergiella pullistercoris</name>
    <dbReference type="NCBI Taxonomy" id="2838555"/>
    <lineage>
        <taxon>Bacteria</taxon>
        <taxon>Bacillati</taxon>
        <taxon>Bacillota</taxon>
        <taxon>Clostridia</taxon>
        <taxon>Lachnospirales</taxon>
        <taxon>Lachnospiraceae</taxon>
        <taxon>Eisenbergiella</taxon>
    </lineage>
</organism>